<dbReference type="GO" id="GO:0005886">
    <property type="term" value="C:plasma membrane"/>
    <property type="evidence" value="ECO:0007669"/>
    <property type="project" value="UniProtKB-SubCell"/>
</dbReference>
<dbReference type="SUPFAM" id="SSF53756">
    <property type="entry name" value="UDP-Glycosyltransferase/glycogen phosphorylase"/>
    <property type="match status" value="1"/>
</dbReference>
<dbReference type="GO" id="GO:0008360">
    <property type="term" value="P:regulation of cell shape"/>
    <property type="evidence" value="ECO:0007669"/>
    <property type="project" value="UniProtKB-KW"/>
</dbReference>
<dbReference type="NCBIfam" id="TIGR01133">
    <property type="entry name" value="murG"/>
    <property type="match status" value="1"/>
</dbReference>
<feature type="binding site" evidence="10">
    <location>
        <position position="255"/>
    </location>
    <ligand>
        <name>UDP-N-acetyl-alpha-D-glucosamine</name>
        <dbReference type="ChEBI" id="CHEBI:57705"/>
    </ligand>
</feature>
<evidence type="ECO:0000256" key="6">
    <source>
        <dbReference type="ARBA" id="ARBA00022984"/>
    </source>
</evidence>
<dbReference type="PANTHER" id="PTHR21015:SF22">
    <property type="entry name" value="GLYCOSYLTRANSFERASE"/>
    <property type="match status" value="1"/>
</dbReference>
<name>A0A6G7ZQ72_9SPHN</name>
<accession>A0A6G7ZQ72</accession>
<comment type="subcellular location">
    <subcellularLocation>
        <location evidence="10">Cell membrane</location>
        <topology evidence="10">Peripheral membrane protein</topology>
        <orientation evidence="10">Cytoplasmic side</orientation>
    </subcellularLocation>
</comment>
<reference evidence="14 15" key="1">
    <citation type="submission" date="2020-03" db="EMBL/GenBank/DDBJ databases">
        <title>Sphingomonas sp. nov., isolated from fish.</title>
        <authorList>
            <person name="Hyun D.-W."/>
            <person name="Bae J.-W."/>
        </authorList>
    </citation>
    <scope>NUCLEOTIDE SEQUENCE [LARGE SCALE GENOMIC DNA]</scope>
    <source>
        <strain evidence="14 15">HDW15C</strain>
    </source>
</reference>
<keyword evidence="7 10" id="KW-0472">Membrane</keyword>
<dbReference type="GO" id="GO:0051301">
    <property type="term" value="P:cell division"/>
    <property type="evidence" value="ECO:0007669"/>
    <property type="project" value="UniProtKB-KW"/>
</dbReference>
<keyword evidence="9 10" id="KW-0961">Cell wall biogenesis/degradation</keyword>
<evidence type="ECO:0000256" key="4">
    <source>
        <dbReference type="ARBA" id="ARBA00022679"/>
    </source>
</evidence>
<keyword evidence="4 10" id="KW-0808">Transferase</keyword>
<keyword evidence="2 10" id="KW-0132">Cell division</keyword>
<dbReference type="InterPro" id="IPR004276">
    <property type="entry name" value="GlycoTrans_28_N"/>
</dbReference>
<feature type="binding site" evidence="10">
    <location>
        <position position="199"/>
    </location>
    <ligand>
        <name>UDP-N-acetyl-alpha-D-glucosamine</name>
        <dbReference type="ChEBI" id="CHEBI:57705"/>
    </ligand>
</feature>
<evidence type="ECO:0000256" key="9">
    <source>
        <dbReference type="ARBA" id="ARBA00023316"/>
    </source>
</evidence>
<dbReference type="EC" id="2.4.1.227" evidence="10"/>
<dbReference type="KEGG" id="ssin:G7078_09990"/>
<evidence type="ECO:0000259" key="12">
    <source>
        <dbReference type="Pfam" id="PF03033"/>
    </source>
</evidence>
<evidence type="ECO:0000256" key="10">
    <source>
        <dbReference type="HAMAP-Rule" id="MF_00033"/>
    </source>
</evidence>
<feature type="binding site" evidence="10">
    <location>
        <position position="128"/>
    </location>
    <ligand>
        <name>UDP-N-acetyl-alpha-D-glucosamine</name>
        <dbReference type="ChEBI" id="CHEBI:57705"/>
    </ligand>
</feature>
<feature type="domain" description="Glycosyl transferase family 28 C-terminal" evidence="13">
    <location>
        <begin position="193"/>
        <end position="355"/>
    </location>
</feature>
<evidence type="ECO:0000256" key="5">
    <source>
        <dbReference type="ARBA" id="ARBA00022960"/>
    </source>
</evidence>
<dbReference type="PANTHER" id="PTHR21015">
    <property type="entry name" value="UDP-N-ACETYLGLUCOSAMINE--N-ACETYLMURAMYL-(PENTAPEPTIDE) PYROPHOSPHORYL-UNDECAPRENOL N-ACETYLGLUCOSAMINE TRANSFERASE 1"/>
    <property type="match status" value="1"/>
</dbReference>
<dbReference type="Pfam" id="PF03033">
    <property type="entry name" value="Glyco_transf_28"/>
    <property type="match status" value="1"/>
</dbReference>
<feature type="compositionally biased region" description="Polar residues" evidence="11">
    <location>
        <begin position="384"/>
        <end position="393"/>
    </location>
</feature>
<keyword evidence="5 10" id="KW-0133">Cell shape</keyword>
<organism evidence="14 15">
    <name type="scientific">Sphingomonas sinipercae</name>
    <dbReference type="NCBI Taxonomy" id="2714944"/>
    <lineage>
        <taxon>Bacteria</taxon>
        <taxon>Pseudomonadati</taxon>
        <taxon>Pseudomonadota</taxon>
        <taxon>Alphaproteobacteria</taxon>
        <taxon>Sphingomonadales</taxon>
        <taxon>Sphingomonadaceae</taxon>
        <taxon>Sphingomonas</taxon>
    </lineage>
</organism>
<dbReference type="GO" id="GO:0005975">
    <property type="term" value="P:carbohydrate metabolic process"/>
    <property type="evidence" value="ECO:0007669"/>
    <property type="project" value="InterPro"/>
</dbReference>
<dbReference type="GO" id="GO:0050511">
    <property type="term" value="F:undecaprenyldiphospho-muramoylpentapeptide beta-N-acetylglucosaminyltransferase activity"/>
    <property type="evidence" value="ECO:0007669"/>
    <property type="project" value="UniProtKB-UniRule"/>
</dbReference>
<feature type="binding site" evidence="10">
    <location>
        <position position="171"/>
    </location>
    <ligand>
        <name>UDP-N-acetyl-alpha-D-glucosamine</name>
        <dbReference type="ChEBI" id="CHEBI:57705"/>
    </ligand>
</feature>
<sequence length="393" mass="40672">MERGVADAMNFVLAAGGTGGHMVPAHALAAELGARGHGVMLITDARGAKIPGLFDKVPVHILPAGRLGGGALGYLRAGLSVLAGRRQAKALYRQHQPDAVIGFGGYPAFPALLAASARKIPTLLHEQNAVLGRVNRLLAGEATALATAYDKVDRLKPRYADKAFLVGNPVRAEIAKLGEMPFPPFDSTSPLKLLVTGGSQGASILGEVVPSGLALLQASLRHRLQVVQQCRPDDIDAIRARYSDLGIPAELMTFIGDMEAKLRDAHLMIGRAGASTIAELTAAGRPAILIPFGAATDDHQTANAREMAKAGGARVIKQGEFTPEALALQIEALADDPQALANAAARSLSVGRPHAASDLADLAERVAGGLSPLEVGPATMRAPASSSVQAMPA</sequence>
<dbReference type="AlphaFoldDB" id="A0A6G7ZQ72"/>
<feature type="binding site" evidence="10">
    <location>
        <begin position="18"/>
        <end position="20"/>
    </location>
    <ligand>
        <name>UDP-N-acetyl-alpha-D-glucosamine</name>
        <dbReference type="ChEBI" id="CHEBI:57705"/>
    </ligand>
</feature>
<keyword evidence="6 10" id="KW-0573">Peptidoglycan synthesis</keyword>
<dbReference type="GO" id="GO:0071555">
    <property type="term" value="P:cell wall organization"/>
    <property type="evidence" value="ECO:0007669"/>
    <property type="project" value="UniProtKB-KW"/>
</dbReference>
<evidence type="ECO:0000256" key="2">
    <source>
        <dbReference type="ARBA" id="ARBA00022618"/>
    </source>
</evidence>
<keyword evidence="8 10" id="KW-0131">Cell cycle</keyword>
<dbReference type="InterPro" id="IPR006009">
    <property type="entry name" value="GlcNAc_MurG"/>
</dbReference>
<evidence type="ECO:0000256" key="11">
    <source>
        <dbReference type="SAM" id="MobiDB-lite"/>
    </source>
</evidence>
<dbReference type="InterPro" id="IPR007235">
    <property type="entry name" value="Glyco_trans_28_C"/>
</dbReference>
<dbReference type="Proteomes" id="UP000502502">
    <property type="component" value="Chromosome"/>
</dbReference>
<dbReference type="GO" id="GO:0009252">
    <property type="term" value="P:peptidoglycan biosynthetic process"/>
    <property type="evidence" value="ECO:0007669"/>
    <property type="project" value="UniProtKB-UniRule"/>
</dbReference>
<comment type="function">
    <text evidence="10">Cell wall formation. Catalyzes the transfer of a GlcNAc subunit on undecaprenyl-pyrophosphoryl-MurNAc-pentapeptide (lipid intermediate I) to form undecaprenyl-pyrophosphoryl-MurNAc-(pentapeptide)GlcNAc (lipid intermediate II).</text>
</comment>
<evidence type="ECO:0000313" key="15">
    <source>
        <dbReference type="Proteomes" id="UP000502502"/>
    </source>
</evidence>
<dbReference type="UniPathway" id="UPA00219"/>
<evidence type="ECO:0000313" key="14">
    <source>
        <dbReference type="EMBL" id="QIL03075.1"/>
    </source>
</evidence>
<proteinExistence type="inferred from homology"/>
<feature type="binding site" evidence="10">
    <location>
        <position position="300"/>
    </location>
    <ligand>
        <name>UDP-N-acetyl-alpha-D-glucosamine</name>
        <dbReference type="ChEBI" id="CHEBI:57705"/>
    </ligand>
</feature>
<gene>
    <name evidence="10 14" type="primary">murG</name>
    <name evidence="14" type="ORF">G7078_09990</name>
</gene>
<keyword evidence="3 10" id="KW-0328">Glycosyltransferase</keyword>
<comment type="pathway">
    <text evidence="10">Cell wall biogenesis; peptidoglycan biosynthesis.</text>
</comment>
<comment type="catalytic activity">
    <reaction evidence="10">
        <text>di-trans,octa-cis-undecaprenyl diphospho-N-acetyl-alpha-D-muramoyl-L-alanyl-D-glutamyl-meso-2,6-diaminopimeloyl-D-alanyl-D-alanine + UDP-N-acetyl-alpha-D-glucosamine = di-trans,octa-cis-undecaprenyl diphospho-[N-acetyl-alpha-D-glucosaminyl-(1-&gt;4)]-N-acetyl-alpha-D-muramoyl-L-alanyl-D-glutamyl-meso-2,6-diaminopimeloyl-D-alanyl-D-alanine + UDP + H(+)</text>
        <dbReference type="Rhea" id="RHEA:31227"/>
        <dbReference type="ChEBI" id="CHEBI:15378"/>
        <dbReference type="ChEBI" id="CHEBI:57705"/>
        <dbReference type="ChEBI" id="CHEBI:58223"/>
        <dbReference type="ChEBI" id="CHEBI:61387"/>
        <dbReference type="ChEBI" id="CHEBI:61388"/>
        <dbReference type="EC" id="2.4.1.227"/>
    </reaction>
</comment>
<comment type="similarity">
    <text evidence="10">Belongs to the glycosyltransferase 28 family. MurG subfamily.</text>
</comment>
<dbReference type="Pfam" id="PF04101">
    <property type="entry name" value="Glyco_tran_28_C"/>
    <property type="match status" value="1"/>
</dbReference>
<evidence type="ECO:0000256" key="8">
    <source>
        <dbReference type="ARBA" id="ARBA00023306"/>
    </source>
</evidence>
<protein>
    <recommendedName>
        <fullName evidence="10">UDP-N-acetylglucosamine--N-acetylmuramyl-(pentapeptide) pyrophosphoryl-undecaprenol N-acetylglucosamine transferase</fullName>
        <ecNumber evidence="10">2.4.1.227</ecNumber>
    </recommendedName>
    <alternativeName>
        <fullName evidence="10">Undecaprenyl-PP-MurNAc-pentapeptide-UDPGlcNAc GlcNAc transferase</fullName>
    </alternativeName>
</protein>
<dbReference type="Gene3D" id="3.40.50.2000">
    <property type="entry name" value="Glycogen Phosphorylase B"/>
    <property type="match status" value="2"/>
</dbReference>
<dbReference type="EMBL" id="CP049871">
    <property type="protein sequence ID" value="QIL03075.1"/>
    <property type="molecule type" value="Genomic_DNA"/>
</dbReference>
<dbReference type="HAMAP" id="MF_00033">
    <property type="entry name" value="MurG"/>
    <property type="match status" value="1"/>
</dbReference>
<evidence type="ECO:0000259" key="13">
    <source>
        <dbReference type="Pfam" id="PF04101"/>
    </source>
</evidence>
<dbReference type="CDD" id="cd03785">
    <property type="entry name" value="GT28_MurG"/>
    <property type="match status" value="1"/>
</dbReference>
<evidence type="ECO:0000256" key="1">
    <source>
        <dbReference type="ARBA" id="ARBA00022475"/>
    </source>
</evidence>
<evidence type="ECO:0000256" key="7">
    <source>
        <dbReference type="ARBA" id="ARBA00023136"/>
    </source>
</evidence>
<feature type="domain" description="Glycosyltransferase family 28 N-terminal" evidence="12">
    <location>
        <begin position="11"/>
        <end position="145"/>
    </location>
</feature>
<keyword evidence="1 10" id="KW-1003">Cell membrane</keyword>
<comment type="caution">
    <text evidence="10">Lacks conserved residue(s) required for the propagation of feature annotation.</text>
</comment>
<evidence type="ECO:0000256" key="3">
    <source>
        <dbReference type="ARBA" id="ARBA00022676"/>
    </source>
</evidence>
<keyword evidence="15" id="KW-1185">Reference proteome</keyword>
<feature type="region of interest" description="Disordered" evidence="11">
    <location>
        <begin position="373"/>
        <end position="393"/>
    </location>
</feature>